<reference evidence="5 6" key="1">
    <citation type="submission" date="2017-07" db="EMBL/GenBank/DDBJ databases">
        <title>Genome Sequence of Sulfitobacter pseudonitzschiae Strain SMR1 Isolated from a culture of the Diatom Skeletonema marinoi.</title>
        <authorList>
            <person name="Topel M."/>
            <person name="Pinder M.I.M."/>
            <person name="Johansson O.N."/>
            <person name="Kourtchenko O."/>
            <person name="Godhe A."/>
            <person name="Clarke A.K."/>
        </authorList>
    </citation>
    <scope>NUCLEOTIDE SEQUENCE [LARGE SCALE GENOMIC DNA]</scope>
    <source>
        <strain evidence="5 6">SMR1</strain>
        <plasmid evidence="5 6">pSMR1-3</plasmid>
    </source>
</reference>
<keyword evidence="6" id="KW-1185">Reference proteome</keyword>
<evidence type="ECO:0000256" key="1">
    <source>
        <dbReference type="ARBA" id="ARBA00023015"/>
    </source>
</evidence>
<dbReference type="KEGG" id="spse:SULPSESMR1_04301"/>
<dbReference type="Pfam" id="PF00440">
    <property type="entry name" value="TetR_N"/>
    <property type="match status" value="1"/>
</dbReference>
<protein>
    <submittedName>
        <fullName evidence="5">HTH-type transcriptional repressor BdcR</fullName>
    </submittedName>
</protein>
<keyword evidence="1" id="KW-0805">Transcription regulation</keyword>
<evidence type="ECO:0000313" key="6">
    <source>
        <dbReference type="Proteomes" id="UP000199754"/>
    </source>
</evidence>
<dbReference type="SUPFAM" id="SSF46689">
    <property type="entry name" value="Homeodomain-like"/>
    <property type="match status" value="1"/>
</dbReference>
<dbReference type="InterPro" id="IPR001647">
    <property type="entry name" value="HTH_TetR"/>
</dbReference>
<dbReference type="PANTHER" id="PTHR47506">
    <property type="entry name" value="TRANSCRIPTIONAL REGULATORY PROTEIN"/>
    <property type="match status" value="1"/>
</dbReference>
<keyword evidence="5" id="KW-0614">Plasmid</keyword>
<evidence type="ECO:0000313" key="5">
    <source>
        <dbReference type="EMBL" id="ASM75027.1"/>
    </source>
</evidence>
<dbReference type="EMBL" id="CP022418">
    <property type="protein sequence ID" value="ASM75027.1"/>
    <property type="molecule type" value="Genomic_DNA"/>
</dbReference>
<evidence type="ECO:0000256" key="2">
    <source>
        <dbReference type="ARBA" id="ARBA00023125"/>
    </source>
</evidence>
<organism evidence="5 6">
    <name type="scientific">Pseudosulfitobacter pseudonitzschiae</name>
    <dbReference type="NCBI Taxonomy" id="1402135"/>
    <lineage>
        <taxon>Bacteria</taxon>
        <taxon>Pseudomonadati</taxon>
        <taxon>Pseudomonadota</taxon>
        <taxon>Alphaproteobacteria</taxon>
        <taxon>Rhodobacterales</taxon>
        <taxon>Roseobacteraceae</taxon>
        <taxon>Pseudosulfitobacter</taxon>
    </lineage>
</organism>
<dbReference type="Proteomes" id="UP000199754">
    <property type="component" value="Plasmid pSMR1-3"/>
</dbReference>
<feature type="domain" description="HTH tetR-type" evidence="4">
    <location>
        <begin position="22"/>
        <end position="64"/>
    </location>
</feature>
<evidence type="ECO:0000259" key="4">
    <source>
        <dbReference type="Pfam" id="PF00440"/>
    </source>
</evidence>
<dbReference type="SUPFAM" id="SSF48498">
    <property type="entry name" value="Tetracyclin repressor-like, C-terminal domain"/>
    <property type="match status" value="1"/>
</dbReference>
<dbReference type="InterPro" id="IPR036271">
    <property type="entry name" value="Tet_transcr_reg_TetR-rel_C_sf"/>
</dbReference>
<sequence length="196" mass="21139">MPDTRRQRRPRREFDRDAGVAKAQALFHARGYDGVGVAALTEALDINPPSLYTAYGSKLGLFERAMERYVSEQALPLGDVFREGRPLGEAIAQLFAAAADQYSRNSACPGCLVTEGARAADPDARAAALKVAQQMTQAINAAIALRSPDMADRLTDFVVTTLRGFSAAAYAGLAPERLKRVAELSGELLIKELDRA</sequence>
<keyword evidence="3" id="KW-0804">Transcription</keyword>
<dbReference type="Gene3D" id="1.10.10.60">
    <property type="entry name" value="Homeodomain-like"/>
    <property type="match status" value="1"/>
</dbReference>
<dbReference type="InterPro" id="IPR009057">
    <property type="entry name" value="Homeodomain-like_sf"/>
</dbReference>
<dbReference type="Gene3D" id="1.10.357.10">
    <property type="entry name" value="Tetracycline Repressor, domain 2"/>
    <property type="match status" value="1"/>
</dbReference>
<dbReference type="OrthoDB" id="9779746at2"/>
<dbReference type="GO" id="GO:0003677">
    <property type="term" value="F:DNA binding"/>
    <property type="evidence" value="ECO:0007669"/>
    <property type="project" value="UniProtKB-KW"/>
</dbReference>
<accession>A0A221K841</accession>
<keyword evidence="2" id="KW-0238">DNA-binding</keyword>
<name>A0A221K841_9RHOB</name>
<dbReference type="AlphaFoldDB" id="A0A221K841"/>
<geneLocation type="plasmid" evidence="5 6">
    <name>pSMR1-3</name>
</geneLocation>
<gene>
    <name evidence="5" type="primary">bdcR</name>
    <name evidence="5" type="ORF">SULPSESMR1_04301</name>
</gene>
<evidence type="ECO:0000256" key="3">
    <source>
        <dbReference type="ARBA" id="ARBA00023163"/>
    </source>
</evidence>
<dbReference type="PANTHER" id="PTHR47506:SF1">
    <property type="entry name" value="HTH-TYPE TRANSCRIPTIONAL REGULATOR YJDC"/>
    <property type="match status" value="1"/>
</dbReference>
<proteinExistence type="predicted"/>
<dbReference type="RefSeq" id="WP_089423048.1">
    <property type="nucleotide sequence ID" value="NZ_CP022418.1"/>
</dbReference>